<dbReference type="InterPro" id="IPR035940">
    <property type="entry name" value="CAP_sf"/>
</dbReference>
<feature type="signal peptide" evidence="2">
    <location>
        <begin position="1"/>
        <end position="25"/>
    </location>
</feature>
<evidence type="ECO:0000256" key="1">
    <source>
        <dbReference type="SAM" id="MobiDB-lite"/>
    </source>
</evidence>
<evidence type="ECO:0000259" key="3">
    <source>
        <dbReference type="Pfam" id="PF00188"/>
    </source>
</evidence>
<dbReference type="RefSeq" id="WP_378057764.1">
    <property type="nucleotide sequence ID" value="NZ_JBHSIS010000009.1"/>
</dbReference>
<gene>
    <name evidence="4" type="ORF">ACFPCV_19970</name>
</gene>
<evidence type="ECO:0000313" key="4">
    <source>
        <dbReference type="EMBL" id="MFC4855794.1"/>
    </source>
</evidence>
<dbReference type="InterPro" id="IPR014044">
    <property type="entry name" value="CAP_dom"/>
</dbReference>
<feature type="region of interest" description="Disordered" evidence="1">
    <location>
        <begin position="59"/>
        <end position="84"/>
    </location>
</feature>
<keyword evidence="5" id="KW-1185">Reference proteome</keyword>
<accession>A0ABV9S4A0</accession>
<feature type="chain" id="PRO_5045102500" evidence="2">
    <location>
        <begin position="26"/>
        <end position="154"/>
    </location>
</feature>
<dbReference type="PANTHER" id="PTHR31157:SF1">
    <property type="entry name" value="SCP DOMAIN-CONTAINING PROTEIN"/>
    <property type="match status" value="1"/>
</dbReference>
<evidence type="ECO:0000256" key="2">
    <source>
        <dbReference type="SAM" id="SignalP"/>
    </source>
</evidence>
<keyword evidence="2" id="KW-0732">Signal</keyword>
<dbReference type="PANTHER" id="PTHR31157">
    <property type="entry name" value="SCP DOMAIN-CONTAINING PROTEIN"/>
    <property type="match status" value="1"/>
</dbReference>
<comment type="caution">
    <text evidence="4">The sequence shown here is derived from an EMBL/GenBank/DDBJ whole genome shotgun (WGS) entry which is preliminary data.</text>
</comment>
<dbReference type="Proteomes" id="UP001595859">
    <property type="component" value="Unassembled WGS sequence"/>
</dbReference>
<dbReference type="SUPFAM" id="SSF55797">
    <property type="entry name" value="PR-1-like"/>
    <property type="match status" value="1"/>
</dbReference>
<feature type="compositionally biased region" description="Basic and acidic residues" evidence="1">
    <location>
        <begin position="62"/>
        <end position="73"/>
    </location>
</feature>
<dbReference type="CDD" id="cd05379">
    <property type="entry name" value="CAP_bacterial"/>
    <property type="match status" value="1"/>
</dbReference>
<dbReference type="Gene3D" id="3.40.33.10">
    <property type="entry name" value="CAP"/>
    <property type="match status" value="1"/>
</dbReference>
<protein>
    <submittedName>
        <fullName evidence="4">CAP domain-containing protein</fullName>
    </submittedName>
</protein>
<evidence type="ECO:0000313" key="5">
    <source>
        <dbReference type="Proteomes" id="UP001595859"/>
    </source>
</evidence>
<sequence>MKNAFTAIAMSAALGLSGLTGTVQAEPSYEQQVIALTNEHRTAKGCAGLAENSALRTAARGHSKDMAAHDHMSHQGTNGSDPGDRITQAGYPAKKWAENVAFGQPSPKEVVDAWMGSAGHRANILDCGLAEIGVGHVVNAEGVPYWTQNFGTRG</sequence>
<dbReference type="Pfam" id="PF00188">
    <property type="entry name" value="CAP"/>
    <property type="match status" value="1"/>
</dbReference>
<name>A0ABV9S4A0_9PSEU</name>
<feature type="domain" description="SCP" evidence="3">
    <location>
        <begin position="35"/>
        <end position="150"/>
    </location>
</feature>
<reference evidence="5" key="1">
    <citation type="journal article" date="2019" name="Int. J. Syst. Evol. Microbiol.">
        <title>The Global Catalogue of Microorganisms (GCM) 10K type strain sequencing project: providing services to taxonomists for standard genome sequencing and annotation.</title>
        <authorList>
            <consortium name="The Broad Institute Genomics Platform"/>
            <consortium name="The Broad Institute Genome Sequencing Center for Infectious Disease"/>
            <person name="Wu L."/>
            <person name="Ma J."/>
        </authorList>
    </citation>
    <scope>NUCLEOTIDE SEQUENCE [LARGE SCALE GENOMIC DNA]</scope>
    <source>
        <strain evidence="5">ZS-22-S1</strain>
    </source>
</reference>
<proteinExistence type="predicted"/>
<dbReference type="EMBL" id="JBHSIS010000009">
    <property type="protein sequence ID" value="MFC4855794.1"/>
    <property type="molecule type" value="Genomic_DNA"/>
</dbReference>
<organism evidence="4 5">
    <name type="scientific">Actinophytocola glycyrrhizae</name>
    <dbReference type="NCBI Taxonomy" id="2044873"/>
    <lineage>
        <taxon>Bacteria</taxon>
        <taxon>Bacillati</taxon>
        <taxon>Actinomycetota</taxon>
        <taxon>Actinomycetes</taxon>
        <taxon>Pseudonocardiales</taxon>
        <taxon>Pseudonocardiaceae</taxon>
    </lineage>
</organism>